<dbReference type="GO" id="GO:0016787">
    <property type="term" value="F:hydrolase activity"/>
    <property type="evidence" value="ECO:0007669"/>
    <property type="project" value="UniProtKB-KW"/>
</dbReference>
<sequence>MILSLRTRRPSPPPADRILNIDGRSMPLSIRQNPRSTRIVLRIEPGGRALKMTVPPRISEREVADFLDRYRGWLAARLSRFEVHGGLCDGAELALRGVAHRIVHTGSLRGLTEATAIDGEPVLRVSGMEEHIGRRIADFLKKEARRDLEALVEQHTAAVGRPAKSLTLRDTRSRWGSCTHDGALNFSWRIVMAPPRVIDYLAAHEVAHLKEMNHGPRFWALCEKLCPDMETGKAWLKRHGSGLHAIDFG</sequence>
<dbReference type="Gene3D" id="3.30.2010.10">
    <property type="entry name" value="Metalloproteases ('zincins'), catalytic domain"/>
    <property type="match status" value="1"/>
</dbReference>
<dbReference type="InterPro" id="IPR002725">
    <property type="entry name" value="YgjP-like_metallopeptidase"/>
</dbReference>
<dbReference type="EMBL" id="JAGGJU010000009">
    <property type="protein sequence ID" value="MBP1851835.1"/>
    <property type="molecule type" value="Genomic_DNA"/>
</dbReference>
<evidence type="ECO:0000259" key="1">
    <source>
        <dbReference type="Pfam" id="PF01863"/>
    </source>
</evidence>
<keyword evidence="3" id="KW-1185">Reference proteome</keyword>
<reference evidence="2 3" key="1">
    <citation type="submission" date="2021-03" db="EMBL/GenBank/DDBJ databases">
        <title>Genomic Encyclopedia of Type Strains, Phase IV (KMG-IV): sequencing the most valuable type-strain genomes for metagenomic binning, comparative biology and taxonomic classification.</title>
        <authorList>
            <person name="Goeker M."/>
        </authorList>
    </citation>
    <scope>NUCLEOTIDE SEQUENCE [LARGE SCALE GENOMIC DNA]</scope>
    <source>
        <strain evidence="2 3">DSM 21600</strain>
    </source>
</reference>
<dbReference type="Pfam" id="PF01863">
    <property type="entry name" value="YgjP-like"/>
    <property type="match status" value="1"/>
</dbReference>
<protein>
    <submittedName>
        <fullName evidence="2">Metal-dependent hydrolase</fullName>
    </submittedName>
</protein>
<gene>
    <name evidence="2" type="ORF">J2Z17_003287</name>
</gene>
<proteinExistence type="predicted"/>
<evidence type="ECO:0000313" key="3">
    <source>
        <dbReference type="Proteomes" id="UP000759443"/>
    </source>
</evidence>
<dbReference type="PANTHER" id="PTHR30399">
    <property type="entry name" value="UNCHARACTERIZED PROTEIN YGJP"/>
    <property type="match status" value="1"/>
</dbReference>
<feature type="domain" description="YgjP-like metallopeptidase" evidence="1">
    <location>
        <begin position="38"/>
        <end position="239"/>
    </location>
</feature>
<dbReference type="Proteomes" id="UP000759443">
    <property type="component" value="Unassembled WGS sequence"/>
</dbReference>
<name>A0ABS4E1L4_9HYPH</name>
<organism evidence="2 3">
    <name type="scientific">Rhizobium halophytocola</name>
    <dbReference type="NCBI Taxonomy" id="735519"/>
    <lineage>
        <taxon>Bacteria</taxon>
        <taxon>Pseudomonadati</taxon>
        <taxon>Pseudomonadota</taxon>
        <taxon>Alphaproteobacteria</taxon>
        <taxon>Hyphomicrobiales</taxon>
        <taxon>Rhizobiaceae</taxon>
        <taxon>Rhizobium/Agrobacterium group</taxon>
        <taxon>Rhizobium</taxon>
    </lineage>
</organism>
<keyword evidence="2" id="KW-0378">Hydrolase</keyword>
<dbReference type="CDD" id="cd07344">
    <property type="entry name" value="M48_yhfN_like"/>
    <property type="match status" value="1"/>
</dbReference>
<dbReference type="PANTHER" id="PTHR30399:SF1">
    <property type="entry name" value="UTP PYROPHOSPHATASE"/>
    <property type="match status" value="1"/>
</dbReference>
<comment type="caution">
    <text evidence="2">The sequence shown here is derived from an EMBL/GenBank/DDBJ whole genome shotgun (WGS) entry which is preliminary data.</text>
</comment>
<dbReference type="InterPro" id="IPR053136">
    <property type="entry name" value="UTP_pyrophosphatase-like"/>
</dbReference>
<evidence type="ECO:0000313" key="2">
    <source>
        <dbReference type="EMBL" id="MBP1851835.1"/>
    </source>
</evidence>
<accession>A0ABS4E1L4</accession>
<dbReference type="RefSeq" id="WP_209946688.1">
    <property type="nucleotide sequence ID" value="NZ_JAGGJU010000009.1"/>
</dbReference>